<dbReference type="InterPro" id="IPR009574">
    <property type="entry name" value="DUF1189"/>
</dbReference>
<comment type="caution">
    <text evidence="2">The sequence shown here is derived from an EMBL/GenBank/DDBJ whole genome shotgun (WGS) entry which is preliminary data.</text>
</comment>
<dbReference type="EMBL" id="LFZW01000001">
    <property type="protein sequence ID" value="KMY50809.1"/>
    <property type="molecule type" value="Genomic_DNA"/>
</dbReference>
<feature type="transmembrane region" description="Helical" evidence="1">
    <location>
        <begin position="29"/>
        <end position="47"/>
    </location>
</feature>
<dbReference type="Pfam" id="PF06691">
    <property type="entry name" value="DUF1189"/>
    <property type="match status" value="1"/>
</dbReference>
<evidence type="ECO:0000313" key="2">
    <source>
        <dbReference type="EMBL" id="KMY50809.1"/>
    </source>
</evidence>
<evidence type="ECO:0000256" key="1">
    <source>
        <dbReference type="SAM" id="Phobius"/>
    </source>
</evidence>
<accession>A0A0K9GVT8</accession>
<feature type="transmembrane region" description="Helical" evidence="1">
    <location>
        <begin position="231"/>
        <end position="248"/>
    </location>
</feature>
<dbReference type="Proteomes" id="UP000037146">
    <property type="component" value="Unassembled WGS sequence"/>
</dbReference>
<keyword evidence="1" id="KW-1133">Transmembrane helix</keyword>
<feature type="transmembrane region" description="Helical" evidence="1">
    <location>
        <begin position="203"/>
        <end position="225"/>
    </location>
</feature>
<protein>
    <submittedName>
        <fullName evidence="2">Membrane protein</fullName>
    </submittedName>
</protein>
<dbReference type="PATRIC" id="fig|1679170.3.peg.3610"/>
<proteinExistence type="predicted"/>
<feature type="transmembrane region" description="Helical" evidence="1">
    <location>
        <begin position="158"/>
        <end position="191"/>
    </location>
</feature>
<dbReference type="OrthoDB" id="1903376at2"/>
<dbReference type="STRING" id="1679170.AC625_15855"/>
<keyword evidence="1" id="KW-0812">Transmembrane</keyword>
<keyword evidence="1" id="KW-0472">Membrane</keyword>
<organism evidence="2 3">
    <name type="scientific">Peribacillus loiseleuriae</name>
    <dbReference type="NCBI Taxonomy" id="1679170"/>
    <lineage>
        <taxon>Bacteria</taxon>
        <taxon>Bacillati</taxon>
        <taxon>Bacillota</taxon>
        <taxon>Bacilli</taxon>
        <taxon>Bacillales</taxon>
        <taxon>Bacillaceae</taxon>
        <taxon>Peribacillus</taxon>
    </lineage>
</organism>
<keyword evidence="3" id="KW-1185">Reference proteome</keyword>
<name>A0A0K9GVT8_9BACI</name>
<evidence type="ECO:0000313" key="3">
    <source>
        <dbReference type="Proteomes" id="UP000037146"/>
    </source>
</evidence>
<dbReference type="AlphaFoldDB" id="A0A0K9GVT8"/>
<gene>
    <name evidence="2" type="ORF">AC625_15855</name>
</gene>
<sequence>MNIFKQFILSLYSPKDIASFRNQGIGKTILFIFFLSLVSIIPSAIYFSTAISASIPAIQSTFTEDLPDFTIKNGILTDTSEEPVIIEKNNMTIYMDDSGEITAQQIARESITAIGFLQNEFVFTTGGEIQTGPYSLLEGQSISNKDIEKMLDTATSLLPVAIVILVLAMFLFTSALLFIKVSIFAMFGLLFNNSLGRGLSYRHLWRIAAYCITLPTIFFTIMAAFQTAVPYGSIINWFVTIIMLYLTLKEVSNNQDRIEPTNSK</sequence>
<reference evidence="3" key="1">
    <citation type="submission" date="2015-07" db="EMBL/GenBank/DDBJ databases">
        <title>Genome sequencing project for genomic taxonomy and phylogenomics of Bacillus-like bacteria.</title>
        <authorList>
            <person name="Liu B."/>
            <person name="Wang J."/>
            <person name="Zhu Y."/>
            <person name="Liu G."/>
            <person name="Chen Q."/>
            <person name="Chen Z."/>
            <person name="Lan J."/>
            <person name="Che J."/>
            <person name="Ge C."/>
            <person name="Shi H."/>
            <person name="Pan Z."/>
            <person name="Liu X."/>
        </authorList>
    </citation>
    <scope>NUCLEOTIDE SEQUENCE [LARGE SCALE GENOMIC DNA]</scope>
    <source>
        <strain evidence="3">FJAT-27997</strain>
    </source>
</reference>
<dbReference type="RefSeq" id="WP_049682162.1">
    <property type="nucleotide sequence ID" value="NZ_LFZW01000001.1"/>
</dbReference>